<evidence type="ECO:0000256" key="1">
    <source>
        <dbReference type="SAM" id="MobiDB-lite"/>
    </source>
</evidence>
<evidence type="ECO:0000256" key="2">
    <source>
        <dbReference type="SAM" id="Phobius"/>
    </source>
</evidence>
<feature type="region of interest" description="Disordered" evidence="1">
    <location>
        <begin position="38"/>
        <end position="59"/>
    </location>
</feature>
<protein>
    <submittedName>
        <fullName evidence="3">Uncharacterized protein</fullName>
    </submittedName>
</protein>
<name>A0A9D4KUS8_DREPO</name>
<reference evidence="3" key="2">
    <citation type="submission" date="2020-11" db="EMBL/GenBank/DDBJ databases">
        <authorList>
            <person name="McCartney M.A."/>
            <person name="Auch B."/>
            <person name="Kono T."/>
            <person name="Mallez S."/>
            <person name="Becker A."/>
            <person name="Gohl D.M."/>
            <person name="Silverstein K.A.T."/>
            <person name="Koren S."/>
            <person name="Bechman K.B."/>
            <person name="Herman A."/>
            <person name="Abrahante J.E."/>
            <person name="Garbe J."/>
        </authorList>
    </citation>
    <scope>NUCLEOTIDE SEQUENCE</scope>
    <source>
        <strain evidence="3">Duluth1</strain>
        <tissue evidence="3">Whole animal</tissue>
    </source>
</reference>
<evidence type="ECO:0000313" key="4">
    <source>
        <dbReference type="Proteomes" id="UP000828390"/>
    </source>
</evidence>
<dbReference type="AlphaFoldDB" id="A0A9D4KUS8"/>
<feature type="transmembrane region" description="Helical" evidence="2">
    <location>
        <begin position="12"/>
        <end position="33"/>
    </location>
</feature>
<accession>A0A9D4KUS8</accession>
<evidence type="ECO:0000313" key="3">
    <source>
        <dbReference type="EMBL" id="KAH3846265.1"/>
    </source>
</evidence>
<proteinExistence type="predicted"/>
<gene>
    <name evidence="3" type="ORF">DPMN_088564</name>
</gene>
<keyword evidence="2" id="KW-1133">Transmembrane helix</keyword>
<keyword evidence="2" id="KW-0472">Membrane</keyword>
<organism evidence="3 4">
    <name type="scientific">Dreissena polymorpha</name>
    <name type="common">Zebra mussel</name>
    <name type="synonym">Mytilus polymorpha</name>
    <dbReference type="NCBI Taxonomy" id="45954"/>
    <lineage>
        <taxon>Eukaryota</taxon>
        <taxon>Metazoa</taxon>
        <taxon>Spiralia</taxon>
        <taxon>Lophotrochozoa</taxon>
        <taxon>Mollusca</taxon>
        <taxon>Bivalvia</taxon>
        <taxon>Autobranchia</taxon>
        <taxon>Heteroconchia</taxon>
        <taxon>Euheterodonta</taxon>
        <taxon>Imparidentia</taxon>
        <taxon>Neoheterodontei</taxon>
        <taxon>Myida</taxon>
        <taxon>Dreissenoidea</taxon>
        <taxon>Dreissenidae</taxon>
        <taxon>Dreissena</taxon>
    </lineage>
</organism>
<keyword evidence="2" id="KW-0812">Transmembrane</keyword>
<reference evidence="3" key="1">
    <citation type="journal article" date="2019" name="bioRxiv">
        <title>The Genome of the Zebra Mussel, Dreissena polymorpha: A Resource for Invasive Species Research.</title>
        <authorList>
            <person name="McCartney M.A."/>
            <person name="Auch B."/>
            <person name="Kono T."/>
            <person name="Mallez S."/>
            <person name="Zhang Y."/>
            <person name="Obille A."/>
            <person name="Becker A."/>
            <person name="Abrahante J.E."/>
            <person name="Garbe J."/>
            <person name="Badalamenti J.P."/>
            <person name="Herman A."/>
            <person name="Mangelson H."/>
            <person name="Liachko I."/>
            <person name="Sullivan S."/>
            <person name="Sone E.D."/>
            <person name="Koren S."/>
            <person name="Silverstein K.A.T."/>
            <person name="Beckman K.B."/>
            <person name="Gohl D.M."/>
        </authorList>
    </citation>
    <scope>NUCLEOTIDE SEQUENCE</scope>
    <source>
        <strain evidence="3">Duluth1</strain>
        <tissue evidence="3">Whole animal</tissue>
    </source>
</reference>
<comment type="caution">
    <text evidence="3">The sequence shown here is derived from an EMBL/GenBank/DDBJ whole genome shotgun (WGS) entry which is preliminary data.</text>
</comment>
<dbReference type="Proteomes" id="UP000828390">
    <property type="component" value="Unassembled WGS sequence"/>
</dbReference>
<keyword evidence="4" id="KW-1185">Reference proteome</keyword>
<dbReference type="EMBL" id="JAIWYP010000003">
    <property type="protein sequence ID" value="KAH3846265.1"/>
    <property type="molecule type" value="Genomic_DNA"/>
</dbReference>
<sequence length="75" mass="9237">MTGCWGYREDNFWFDTFFLGETIFTRLYIGLFLRERERERERREREREQRGREGRSEGGREVCVGRRLFCVLSFS</sequence>